<gene>
    <name evidence="1" type="ORF">STRIP9103_07918</name>
</gene>
<dbReference type="Proteomes" id="UP000010411">
    <property type="component" value="Unassembled WGS sequence"/>
</dbReference>
<keyword evidence="2" id="KW-1185">Reference proteome</keyword>
<evidence type="ECO:0000313" key="2">
    <source>
        <dbReference type="Proteomes" id="UP000010411"/>
    </source>
</evidence>
<evidence type="ECO:0000313" key="1">
    <source>
        <dbReference type="EMBL" id="EKX63120.1"/>
    </source>
</evidence>
<comment type="caution">
    <text evidence="1">The sequence shown here is derived from an EMBL/GenBank/DDBJ whole genome shotgun (WGS) entry which is preliminary data.</text>
</comment>
<dbReference type="EMBL" id="AEJC01000463">
    <property type="protein sequence ID" value="EKX63120.1"/>
    <property type="molecule type" value="Genomic_DNA"/>
</dbReference>
<organism evidence="1 2">
    <name type="scientific">Streptomyces ipomoeae 91-03</name>
    <dbReference type="NCBI Taxonomy" id="698759"/>
    <lineage>
        <taxon>Bacteria</taxon>
        <taxon>Bacillati</taxon>
        <taxon>Actinomycetota</taxon>
        <taxon>Actinomycetes</taxon>
        <taxon>Kitasatosporales</taxon>
        <taxon>Streptomycetaceae</taxon>
        <taxon>Streptomyces</taxon>
    </lineage>
</organism>
<accession>L1KRK7</accession>
<name>L1KRK7_9ACTN</name>
<reference evidence="1 2" key="1">
    <citation type="submission" date="2012-11" db="EMBL/GenBank/DDBJ databases">
        <authorList>
            <person name="Huguet-Tapia J.C."/>
            <person name="Durkin A.S."/>
            <person name="Pettis G.S."/>
            <person name="Badger J.H."/>
        </authorList>
    </citation>
    <scope>NUCLEOTIDE SEQUENCE [LARGE SCALE GENOMIC DNA]</scope>
    <source>
        <strain evidence="1 2">91-03</strain>
    </source>
</reference>
<dbReference type="AlphaFoldDB" id="L1KRK7"/>
<protein>
    <submittedName>
        <fullName evidence="1">Uncharacterized protein</fullName>
    </submittedName>
</protein>
<sequence length="43" mass="4933">MSSPEISGLHFPSAGCEDEDQMFRNRMWTSWATMATPKVIERT</sequence>
<proteinExistence type="predicted"/>